<dbReference type="OrthoDB" id="9790995at2"/>
<reference evidence="9 10" key="1">
    <citation type="submission" date="2016-04" db="EMBL/GenBank/DDBJ databases">
        <title>Reclassification of Paraburkholderia panaciterrae (Farh et al. 2015) Dobritsa &amp; Samadpour 2016 as a later homotypic synonym of Paraburkholderia ginsengiterrae (Farh et al. 2015) Dobritsa &amp; Samadpour 2016.</title>
        <authorList>
            <person name="Dobritsa A.P."/>
            <person name="Kutumbaka K."/>
            <person name="Samadpour M."/>
        </authorList>
    </citation>
    <scope>NUCLEOTIDE SEQUENCE [LARGE SCALE GENOMIC DNA]</scope>
    <source>
        <strain evidence="7 10">DCY85</strain>
        <strain evidence="8 9">DCY85-1</strain>
    </source>
</reference>
<evidence type="ECO:0000256" key="5">
    <source>
        <dbReference type="ARBA" id="ARBA00023014"/>
    </source>
</evidence>
<dbReference type="Pfam" id="PF00355">
    <property type="entry name" value="Rieske"/>
    <property type="match status" value="1"/>
</dbReference>
<name>A0A1A9MZW6_9BURK</name>
<proteinExistence type="predicted"/>
<dbReference type="PANTHER" id="PTHR21266:SF60">
    <property type="entry name" value="3-KETOSTEROID-9-ALPHA-MONOOXYGENASE, OXYGENASE COMPONENT"/>
    <property type="match status" value="1"/>
</dbReference>
<keyword evidence="4" id="KW-0408">Iron</keyword>
<dbReference type="GO" id="GO:0032259">
    <property type="term" value="P:methylation"/>
    <property type="evidence" value="ECO:0007669"/>
    <property type="project" value="UniProtKB-KW"/>
</dbReference>
<evidence type="ECO:0000256" key="1">
    <source>
        <dbReference type="ARBA" id="ARBA00022714"/>
    </source>
</evidence>
<organism evidence="7 10">
    <name type="scientific">Paraburkholderia ginsengiterrae</name>
    <dbReference type="NCBI Taxonomy" id="1462993"/>
    <lineage>
        <taxon>Bacteria</taxon>
        <taxon>Pseudomonadati</taxon>
        <taxon>Pseudomonadota</taxon>
        <taxon>Betaproteobacteria</taxon>
        <taxon>Burkholderiales</taxon>
        <taxon>Burkholderiaceae</taxon>
        <taxon>Paraburkholderia</taxon>
    </lineage>
</organism>
<keyword evidence="9" id="KW-1185">Reference proteome</keyword>
<dbReference type="GO" id="GO:0051537">
    <property type="term" value="F:2 iron, 2 sulfur cluster binding"/>
    <property type="evidence" value="ECO:0007669"/>
    <property type="project" value="UniProtKB-KW"/>
</dbReference>
<dbReference type="PANTHER" id="PTHR21266">
    <property type="entry name" value="IRON-SULFUR DOMAIN CONTAINING PROTEIN"/>
    <property type="match status" value="1"/>
</dbReference>
<evidence type="ECO:0000256" key="4">
    <source>
        <dbReference type="ARBA" id="ARBA00023004"/>
    </source>
</evidence>
<dbReference type="InterPro" id="IPR044043">
    <property type="entry name" value="VanA_C_cat"/>
</dbReference>
<keyword evidence="5" id="KW-0411">Iron-sulfur</keyword>
<sequence>MLKNWWYCAGWDHELSLGKDALLARRIAGESIVLYRKPNGGVVAMEDRCCHRQTALSCGRKEGDSLRCMYHGWKFGPDGRCIEIPGQERIPQEACVRSFPVVEKDNWIWVWMGDPIKADPALICFAVGPGDPAWNIKTSQLRVDANYRQEIANLSDLSHVAWVHDQTFGGTNAWSTVKSKHTLRPRGLDTETWLRGVPAVRFVQHLFPVGTLVDMCFDVQMTLPCNFIMHLKIFSAGSNTEGPSDGQLLLDTYSCQAITPRDEDSVDYYYSWGASRETDSPGMTDLLHEVIGVAFLEDKRILEAQHQRMKEKPDFRTIDYIHDAGPGKLLWLLDKFLKEEAAEQASVVEG</sequence>
<protein>
    <submittedName>
        <fullName evidence="7">Vanillate O-demethylase oxygenase</fullName>
    </submittedName>
</protein>
<dbReference type="AlphaFoldDB" id="A0A1A9MZW6"/>
<dbReference type="PROSITE" id="PS51296">
    <property type="entry name" value="RIESKE"/>
    <property type="match status" value="1"/>
</dbReference>
<evidence type="ECO:0000256" key="3">
    <source>
        <dbReference type="ARBA" id="ARBA00023002"/>
    </source>
</evidence>
<dbReference type="GO" id="GO:0046872">
    <property type="term" value="F:metal ion binding"/>
    <property type="evidence" value="ECO:0007669"/>
    <property type="project" value="UniProtKB-KW"/>
</dbReference>
<dbReference type="SUPFAM" id="SSF55961">
    <property type="entry name" value="Bet v1-like"/>
    <property type="match status" value="1"/>
</dbReference>
<dbReference type="InterPro" id="IPR036922">
    <property type="entry name" value="Rieske_2Fe-2S_sf"/>
</dbReference>
<dbReference type="RefSeq" id="WP_064270772.1">
    <property type="nucleotide sequence ID" value="NZ_LXJZ01000202.1"/>
</dbReference>
<dbReference type="SUPFAM" id="SSF50022">
    <property type="entry name" value="ISP domain"/>
    <property type="match status" value="1"/>
</dbReference>
<dbReference type="GO" id="GO:0016491">
    <property type="term" value="F:oxidoreductase activity"/>
    <property type="evidence" value="ECO:0007669"/>
    <property type="project" value="UniProtKB-KW"/>
</dbReference>
<dbReference type="Gene3D" id="3.90.380.10">
    <property type="entry name" value="Naphthalene 1,2-dioxygenase Alpha Subunit, Chain A, domain 1"/>
    <property type="match status" value="1"/>
</dbReference>
<evidence type="ECO:0000313" key="10">
    <source>
        <dbReference type="Proteomes" id="UP000078116"/>
    </source>
</evidence>
<comment type="caution">
    <text evidence="7">The sequence shown here is derived from an EMBL/GenBank/DDBJ whole genome shotgun (WGS) entry which is preliminary data.</text>
</comment>
<evidence type="ECO:0000256" key="2">
    <source>
        <dbReference type="ARBA" id="ARBA00022723"/>
    </source>
</evidence>
<keyword evidence="7" id="KW-0489">Methyltransferase</keyword>
<dbReference type="Gene3D" id="2.102.10.10">
    <property type="entry name" value="Rieske [2Fe-2S] iron-sulphur domain"/>
    <property type="match status" value="1"/>
</dbReference>
<dbReference type="Proteomes" id="UP000077961">
    <property type="component" value="Unassembled WGS sequence"/>
</dbReference>
<keyword evidence="7" id="KW-0808">Transferase</keyword>
<dbReference type="InterPro" id="IPR017941">
    <property type="entry name" value="Rieske_2Fe-2S"/>
</dbReference>
<dbReference type="Pfam" id="PF19112">
    <property type="entry name" value="VanA_C"/>
    <property type="match status" value="1"/>
</dbReference>
<feature type="domain" description="Rieske" evidence="6">
    <location>
        <begin position="6"/>
        <end position="110"/>
    </location>
</feature>
<dbReference type="Proteomes" id="UP000078116">
    <property type="component" value="Unassembled WGS sequence"/>
</dbReference>
<evidence type="ECO:0000313" key="9">
    <source>
        <dbReference type="Proteomes" id="UP000077961"/>
    </source>
</evidence>
<evidence type="ECO:0000259" key="6">
    <source>
        <dbReference type="PROSITE" id="PS51296"/>
    </source>
</evidence>
<keyword evidence="1" id="KW-0001">2Fe-2S</keyword>
<dbReference type="EMBL" id="LXKA01000357">
    <property type="protein sequence ID" value="OAJ53662.1"/>
    <property type="molecule type" value="Genomic_DNA"/>
</dbReference>
<gene>
    <name evidence="8" type="ORF">A6V36_36080</name>
    <name evidence="7" type="ORF">A6V37_35405</name>
</gene>
<dbReference type="STRING" id="1462993.A6V36_36080"/>
<dbReference type="GO" id="GO:0008168">
    <property type="term" value="F:methyltransferase activity"/>
    <property type="evidence" value="ECO:0007669"/>
    <property type="project" value="UniProtKB-KW"/>
</dbReference>
<keyword evidence="3" id="KW-0560">Oxidoreductase</keyword>
<dbReference type="InterPro" id="IPR050584">
    <property type="entry name" value="Cholesterol_7-desaturase"/>
</dbReference>
<evidence type="ECO:0000313" key="7">
    <source>
        <dbReference type="EMBL" id="OAJ53662.1"/>
    </source>
</evidence>
<dbReference type="EMBL" id="LXJZ01000202">
    <property type="protein sequence ID" value="OAJ54321.1"/>
    <property type="molecule type" value="Genomic_DNA"/>
</dbReference>
<evidence type="ECO:0000313" key="8">
    <source>
        <dbReference type="EMBL" id="OAJ54321.1"/>
    </source>
</evidence>
<keyword evidence="2" id="KW-0479">Metal-binding</keyword>
<accession>A0A1A9MZW6</accession>